<dbReference type="EMBL" id="FOHZ01000017">
    <property type="protein sequence ID" value="SET68627.1"/>
    <property type="molecule type" value="Genomic_DNA"/>
</dbReference>
<keyword evidence="2" id="KW-0808">Transferase</keyword>
<dbReference type="OrthoDB" id="6195612at2"/>
<evidence type="ECO:0000313" key="3">
    <source>
        <dbReference type="Proteomes" id="UP000198762"/>
    </source>
</evidence>
<dbReference type="GO" id="GO:0016747">
    <property type="term" value="F:acyltransferase activity, transferring groups other than amino-acyl groups"/>
    <property type="evidence" value="ECO:0007669"/>
    <property type="project" value="InterPro"/>
</dbReference>
<keyword evidence="3" id="KW-1185">Reference proteome</keyword>
<sequence length="228" mass="25873">MAEGIATADNENKIAREPSIVRLDDTAFNEAKSILYQAYRHEPTFQYLFDHRKPGYDKRVRATIRELLNLYFELNQDAIGVMADDTLVAVAFIGDPELRLNLAEQLSWRLRMVLTAGFASTRRYLDYHEKIRSMLPGEGTHQLPLMGVHPKYQNRGFGRRLLAAVESLCSENPRANGLVLDTGNSRYLPFYESEGFRSLGTIRLGDYEDFVLFRDADVSSTRAGSQAS</sequence>
<dbReference type="Pfam" id="PF13508">
    <property type="entry name" value="Acetyltransf_7"/>
    <property type="match status" value="1"/>
</dbReference>
<gene>
    <name evidence="2" type="ORF">SAMN04487962_11718</name>
</gene>
<dbReference type="SUPFAM" id="SSF55729">
    <property type="entry name" value="Acyl-CoA N-acyltransferases (Nat)"/>
    <property type="match status" value="1"/>
</dbReference>
<dbReference type="RefSeq" id="WP_091853666.1">
    <property type="nucleotide sequence ID" value="NZ_FOHZ01000017.1"/>
</dbReference>
<dbReference type="Gene3D" id="3.40.630.30">
    <property type="match status" value="1"/>
</dbReference>
<evidence type="ECO:0000259" key="1">
    <source>
        <dbReference type="PROSITE" id="PS51186"/>
    </source>
</evidence>
<dbReference type="PROSITE" id="PS51186">
    <property type="entry name" value="GNAT"/>
    <property type="match status" value="1"/>
</dbReference>
<proteinExistence type="predicted"/>
<name>A0A1I0GCA8_9GAMM</name>
<protein>
    <submittedName>
        <fullName evidence="2">Acetyltransferase (GNAT) family protein</fullName>
    </submittedName>
</protein>
<organism evidence="2 3">
    <name type="scientific">Marinobacter segnicrescens</name>
    <dbReference type="NCBI Taxonomy" id="430453"/>
    <lineage>
        <taxon>Bacteria</taxon>
        <taxon>Pseudomonadati</taxon>
        <taxon>Pseudomonadota</taxon>
        <taxon>Gammaproteobacteria</taxon>
        <taxon>Pseudomonadales</taxon>
        <taxon>Marinobacteraceae</taxon>
        <taxon>Marinobacter</taxon>
    </lineage>
</organism>
<feature type="domain" description="N-acetyltransferase" evidence="1">
    <location>
        <begin position="58"/>
        <end position="217"/>
    </location>
</feature>
<dbReference type="Proteomes" id="UP000198762">
    <property type="component" value="Unassembled WGS sequence"/>
</dbReference>
<dbReference type="AlphaFoldDB" id="A0A1I0GCA8"/>
<dbReference type="InterPro" id="IPR016181">
    <property type="entry name" value="Acyl_CoA_acyltransferase"/>
</dbReference>
<evidence type="ECO:0000313" key="2">
    <source>
        <dbReference type="EMBL" id="SET68627.1"/>
    </source>
</evidence>
<dbReference type="CDD" id="cd04301">
    <property type="entry name" value="NAT_SF"/>
    <property type="match status" value="1"/>
</dbReference>
<accession>A0A1I0GCA8</accession>
<reference evidence="3" key="1">
    <citation type="submission" date="2016-10" db="EMBL/GenBank/DDBJ databases">
        <authorList>
            <person name="Varghese N."/>
            <person name="Submissions S."/>
        </authorList>
    </citation>
    <scope>NUCLEOTIDE SEQUENCE [LARGE SCALE GENOMIC DNA]</scope>
    <source>
        <strain evidence="3">CGMCC 1.6489</strain>
    </source>
</reference>
<dbReference type="STRING" id="430453.SAMN04487962_11718"/>
<dbReference type="InterPro" id="IPR000182">
    <property type="entry name" value="GNAT_dom"/>
</dbReference>